<accession>Q5BA66</accession>
<organism evidence="4 5">
    <name type="scientific">Emericella nidulans (strain FGSC A4 / ATCC 38163 / CBS 112.46 / NRRL 194 / M139)</name>
    <name type="common">Aspergillus nidulans</name>
    <dbReference type="NCBI Taxonomy" id="227321"/>
    <lineage>
        <taxon>Eukaryota</taxon>
        <taxon>Fungi</taxon>
        <taxon>Dikarya</taxon>
        <taxon>Ascomycota</taxon>
        <taxon>Pezizomycotina</taxon>
        <taxon>Eurotiomycetes</taxon>
        <taxon>Eurotiomycetidae</taxon>
        <taxon>Eurotiales</taxon>
        <taxon>Aspergillaceae</taxon>
        <taxon>Aspergillus</taxon>
        <taxon>Aspergillus subgen. Nidulantes</taxon>
    </lineage>
</organism>
<dbReference type="GeneID" id="2874779"/>
<dbReference type="CDD" id="cd00609">
    <property type="entry name" value="AAT_like"/>
    <property type="match status" value="1"/>
</dbReference>
<dbReference type="InterPro" id="IPR004838">
    <property type="entry name" value="NHTrfase_class1_PyrdxlP-BS"/>
</dbReference>
<dbReference type="OMA" id="MYGSEEF"/>
<keyword evidence="5" id="KW-1185">Reference proteome</keyword>
<comment type="similarity">
    <text evidence="1">Belongs to the class-I pyridoxal-phosphate-dependent aminotransferase family.</text>
</comment>
<keyword evidence="2" id="KW-0663">Pyridoxal phosphate</keyword>
<evidence type="ECO:0000313" key="5">
    <source>
        <dbReference type="Proteomes" id="UP000000560"/>
    </source>
</evidence>
<dbReference type="Pfam" id="PF00155">
    <property type="entry name" value="Aminotran_1_2"/>
    <property type="match status" value="1"/>
</dbReference>
<dbReference type="EMBL" id="BN001307">
    <property type="protein sequence ID" value="CBF87107.1"/>
    <property type="molecule type" value="Genomic_DNA"/>
</dbReference>
<proteinExistence type="inferred from homology"/>
<accession>C8VPV1</accession>
<evidence type="ECO:0000256" key="2">
    <source>
        <dbReference type="ARBA" id="ARBA00022898"/>
    </source>
</evidence>
<dbReference type="InterPro" id="IPR004839">
    <property type="entry name" value="Aminotransferase_I/II_large"/>
</dbReference>
<dbReference type="PROSITE" id="PS00105">
    <property type="entry name" value="AA_TRANSFER_CLASS_1"/>
    <property type="match status" value="1"/>
</dbReference>
<dbReference type="eggNOG" id="KOG0256">
    <property type="taxonomic scope" value="Eukaryota"/>
</dbReference>
<dbReference type="GO" id="GO:0008483">
    <property type="term" value="F:transaminase activity"/>
    <property type="evidence" value="ECO:0000318"/>
    <property type="project" value="GO_Central"/>
</dbReference>
<dbReference type="GO" id="GO:0006520">
    <property type="term" value="P:amino acid metabolic process"/>
    <property type="evidence" value="ECO:0000318"/>
    <property type="project" value="GO_Central"/>
</dbReference>
<dbReference type="Gene3D" id="3.40.640.10">
    <property type="entry name" value="Type I PLP-dependent aspartate aminotransferase-like (Major domain)"/>
    <property type="match status" value="1"/>
</dbReference>
<feature type="domain" description="Aminotransferase class I/classII large" evidence="3">
    <location>
        <begin position="56"/>
        <end position="445"/>
    </location>
</feature>
<keyword evidence="4" id="KW-0808">Transferase</keyword>
<dbReference type="HOGENOM" id="CLU_017584_1_2_1"/>
<dbReference type="AlphaFoldDB" id="Q5BA66"/>
<dbReference type="InParanoid" id="Q5BA66"/>
<dbReference type="InterPro" id="IPR015424">
    <property type="entry name" value="PyrdxlP-dep_Trfase"/>
</dbReference>
<dbReference type="KEGG" id="ani:ANIA_02564"/>
<dbReference type="PANTHER" id="PTHR43795:SF63">
    <property type="entry name" value="PUTATIVE (AFU_ORTHOLOGUE AFUA_4G00630)-RELATED"/>
    <property type="match status" value="1"/>
</dbReference>
<dbReference type="InterPro" id="IPR050478">
    <property type="entry name" value="Ethylene_sulfur-biosynth"/>
</dbReference>
<protein>
    <submittedName>
        <fullName evidence="4">Aminotransferase, putative (AFU_orthologue AFUA_4G00630)</fullName>
    </submittedName>
</protein>
<evidence type="ECO:0000259" key="3">
    <source>
        <dbReference type="Pfam" id="PF00155"/>
    </source>
</evidence>
<dbReference type="STRING" id="227321.Q5BA66"/>
<dbReference type="VEuPathDB" id="FungiDB:AN2564"/>
<evidence type="ECO:0000313" key="4">
    <source>
        <dbReference type="EMBL" id="CBF87107.1"/>
    </source>
</evidence>
<dbReference type="OrthoDB" id="7042322at2759"/>
<reference evidence="5" key="2">
    <citation type="journal article" date="2009" name="Fungal Genet. Biol.">
        <title>The 2008 update of the Aspergillus nidulans genome annotation: a community effort.</title>
        <authorList>
            <person name="Wortman J.R."/>
            <person name="Gilsenan J.M."/>
            <person name="Joardar V."/>
            <person name="Deegan J."/>
            <person name="Clutterbuck J."/>
            <person name="Andersen M.R."/>
            <person name="Archer D."/>
            <person name="Bencina M."/>
            <person name="Braus G."/>
            <person name="Coutinho P."/>
            <person name="von Dohren H."/>
            <person name="Doonan J."/>
            <person name="Driessen A.J."/>
            <person name="Durek P."/>
            <person name="Espeso E."/>
            <person name="Fekete E."/>
            <person name="Flipphi M."/>
            <person name="Estrada C.G."/>
            <person name="Geysens S."/>
            <person name="Goldman G."/>
            <person name="de Groot P.W."/>
            <person name="Hansen K."/>
            <person name="Harris S.D."/>
            <person name="Heinekamp T."/>
            <person name="Helmstaedt K."/>
            <person name="Henrissat B."/>
            <person name="Hofmann G."/>
            <person name="Homan T."/>
            <person name="Horio T."/>
            <person name="Horiuchi H."/>
            <person name="James S."/>
            <person name="Jones M."/>
            <person name="Karaffa L."/>
            <person name="Karanyi Z."/>
            <person name="Kato M."/>
            <person name="Keller N."/>
            <person name="Kelly D.E."/>
            <person name="Kiel J.A."/>
            <person name="Kim J.M."/>
            <person name="van der Klei I.J."/>
            <person name="Klis F.M."/>
            <person name="Kovalchuk A."/>
            <person name="Krasevec N."/>
            <person name="Kubicek C.P."/>
            <person name="Liu B."/>
            <person name="Maccabe A."/>
            <person name="Meyer V."/>
            <person name="Mirabito P."/>
            <person name="Miskei M."/>
            <person name="Mos M."/>
            <person name="Mullins J."/>
            <person name="Nelson D.R."/>
            <person name="Nielsen J."/>
            <person name="Oakley B.R."/>
            <person name="Osmani S.A."/>
            <person name="Pakula T."/>
            <person name="Paszewski A."/>
            <person name="Paulsen I."/>
            <person name="Pilsyk S."/>
            <person name="Pocsi I."/>
            <person name="Punt P.J."/>
            <person name="Ram A.F."/>
            <person name="Ren Q."/>
            <person name="Robellet X."/>
            <person name="Robson G."/>
            <person name="Seiboth B."/>
            <person name="van Solingen P."/>
            <person name="Specht T."/>
            <person name="Sun J."/>
            <person name="Taheri-Talesh N."/>
            <person name="Takeshita N."/>
            <person name="Ussery D."/>
            <person name="vanKuyk P.A."/>
            <person name="Visser H."/>
            <person name="van de Vondervoort P.J."/>
            <person name="de Vries R.P."/>
            <person name="Walton J."/>
            <person name="Xiang X."/>
            <person name="Xiong Y."/>
            <person name="Zeng A.P."/>
            <person name="Brandt B.W."/>
            <person name="Cornell M.J."/>
            <person name="van den Hondel C.A."/>
            <person name="Visser J."/>
            <person name="Oliver S.G."/>
            <person name="Turner G."/>
        </authorList>
    </citation>
    <scope>GENOME REANNOTATION</scope>
    <source>
        <strain evidence="5">FGSC A4 / ATCC 38163 / CBS 112.46 / NRRL 194 / M139</strain>
    </source>
</reference>
<dbReference type="SUPFAM" id="SSF53383">
    <property type="entry name" value="PLP-dependent transferases"/>
    <property type="match status" value="1"/>
</dbReference>
<evidence type="ECO:0000256" key="1">
    <source>
        <dbReference type="ARBA" id="ARBA00007441"/>
    </source>
</evidence>
<name>Q5BA66_EMENI</name>
<gene>
    <name evidence="4" type="ORF">ANIA_02564</name>
</gene>
<reference evidence="5" key="1">
    <citation type="journal article" date="2005" name="Nature">
        <title>Sequencing of Aspergillus nidulans and comparative analysis with A. fumigatus and A. oryzae.</title>
        <authorList>
            <person name="Galagan J.E."/>
            <person name="Calvo S.E."/>
            <person name="Cuomo C."/>
            <person name="Ma L.J."/>
            <person name="Wortman J.R."/>
            <person name="Batzoglou S."/>
            <person name="Lee S.I."/>
            <person name="Basturkmen M."/>
            <person name="Spevak C.C."/>
            <person name="Clutterbuck J."/>
            <person name="Kapitonov V."/>
            <person name="Jurka J."/>
            <person name="Scazzocchio C."/>
            <person name="Farman M."/>
            <person name="Butler J."/>
            <person name="Purcell S."/>
            <person name="Harris S."/>
            <person name="Braus G.H."/>
            <person name="Draht O."/>
            <person name="Busch S."/>
            <person name="D'Enfert C."/>
            <person name="Bouchier C."/>
            <person name="Goldman G.H."/>
            <person name="Bell-Pedersen D."/>
            <person name="Griffiths-Jones S."/>
            <person name="Doonan J.H."/>
            <person name="Yu J."/>
            <person name="Vienken K."/>
            <person name="Pain A."/>
            <person name="Freitag M."/>
            <person name="Selker E.U."/>
            <person name="Archer D.B."/>
            <person name="Penalva M.A."/>
            <person name="Oakley B.R."/>
            <person name="Momany M."/>
            <person name="Tanaka T."/>
            <person name="Kumagai T."/>
            <person name="Asai K."/>
            <person name="Machida M."/>
            <person name="Nierman W.C."/>
            <person name="Denning D.W."/>
            <person name="Caddick M."/>
            <person name="Hynes M."/>
            <person name="Paoletti M."/>
            <person name="Fischer R."/>
            <person name="Miller B."/>
            <person name="Dyer P."/>
            <person name="Sachs M.S."/>
            <person name="Osmani S.A."/>
            <person name="Birren B.W."/>
        </authorList>
    </citation>
    <scope>NUCLEOTIDE SEQUENCE [LARGE SCALE GENOMIC DNA]</scope>
    <source>
        <strain evidence="5">FGSC A4 / ATCC 38163 / CBS 112.46 / NRRL 194 / M139</strain>
    </source>
</reference>
<dbReference type="PANTHER" id="PTHR43795">
    <property type="entry name" value="BIFUNCTIONAL ASPARTATE AMINOTRANSFERASE AND GLUTAMATE/ASPARTATE-PREPHENATE AMINOTRANSFERASE-RELATED"/>
    <property type="match status" value="1"/>
</dbReference>
<dbReference type="RefSeq" id="XP_660168.1">
    <property type="nucleotide sequence ID" value="XM_655076.1"/>
</dbReference>
<keyword evidence="4" id="KW-0032">Aminotransferase</keyword>
<dbReference type="Proteomes" id="UP000000560">
    <property type="component" value="Chromosome VII"/>
</dbReference>
<dbReference type="InterPro" id="IPR015421">
    <property type="entry name" value="PyrdxlP-dep_Trfase_major"/>
</dbReference>
<sequence>MTSHTFIERQETMLGPSASTLSRRARSSLKCTSNALWDVLNDIWHPQSNPHGYVTLGVADNTLMQQQLLFRANSSFEMSGQHLALNDTITGSPRLKAAIADILSRYLHPSKLLRPSHILATNGVASAIEHCSWALCDPGDGILVGRPYFRGFSRDICLRPAARLVQVSFEGVDPLGISAVSIYEEALINSSKQGCAIRAIMICNPHNPLGRCYSQSFLIEIMKLCQRFGVHLISDEIYALSVWREGQDGAVSMNKFTSVLSIDHDGLIDPSLVHVLWGVSKDFGANGMRLGAVISQGNSDMLESIRGVAQYSSVSGLADCFTTNILEDERFVNQFIAENNKALAATYEYVVAFMDRHGIPYARGSNAGFFVWCDLLTPYLKLQPASSFDGSEKAKAIKNRELLDKLSRFKVHLGVGDDFGSEQKGWFRITFSQSQEQLDEGLARIIDALRY</sequence>
<dbReference type="Gene3D" id="3.90.1150.10">
    <property type="entry name" value="Aspartate Aminotransferase, domain 1"/>
    <property type="match status" value="1"/>
</dbReference>
<dbReference type="PRINTS" id="PR00753">
    <property type="entry name" value="ACCSYNTHASE"/>
</dbReference>
<dbReference type="GO" id="GO:0030170">
    <property type="term" value="F:pyridoxal phosphate binding"/>
    <property type="evidence" value="ECO:0007669"/>
    <property type="project" value="InterPro"/>
</dbReference>
<dbReference type="InterPro" id="IPR015422">
    <property type="entry name" value="PyrdxlP-dep_Trfase_small"/>
</dbReference>